<keyword evidence="9" id="KW-0964">Secreted</keyword>
<dbReference type="InterPro" id="IPR011990">
    <property type="entry name" value="TPR-like_helical_dom_sf"/>
</dbReference>
<comment type="subcellular location">
    <subcellularLocation>
        <location evidence="9">Secreted</location>
    </subcellularLocation>
</comment>
<name>A0A1Q2LKH8_9HELI</name>
<comment type="function">
    <text evidence="9">Hydrolyzes 6-aminopenicillinic acid and 7-aminocephalosporanic acid (ACA) derivatives.</text>
</comment>
<keyword evidence="6" id="KW-0802">TPR repeat</keyword>
<dbReference type="Gene3D" id="1.25.40.10">
    <property type="entry name" value="Tetratricopeptide repeat domain"/>
    <property type="match status" value="1"/>
</dbReference>
<dbReference type="PANTHER" id="PTHR13891">
    <property type="entry name" value="CYTOCHROME C OXIDASE ASSEMBLY FACTOR 7"/>
    <property type="match status" value="1"/>
</dbReference>
<evidence type="ECO:0000313" key="11">
    <source>
        <dbReference type="Proteomes" id="UP000188298"/>
    </source>
</evidence>
<protein>
    <recommendedName>
        <fullName evidence="3 9">Beta-lactamase</fullName>
        <ecNumber evidence="3 9">3.5.2.6</ecNumber>
    </recommendedName>
</protein>
<evidence type="ECO:0000256" key="3">
    <source>
        <dbReference type="ARBA" id="ARBA00012865"/>
    </source>
</evidence>
<dbReference type="EC" id="3.5.2.6" evidence="3 9"/>
<organism evidence="10 11">
    <name type="scientific">Helicobacter bilis</name>
    <dbReference type="NCBI Taxonomy" id="37372"/>
    <lineage>
        <taxon>Bacteria</taxon>
        <taxon>Pseudomonadati</taxon>
        <taxon>Campylobacterota</taxon>
        <taxon>Epsilonproteobacteria</taxon>
        <taxon>Campylobacterales</taxon>
        <taxon>Helicobacteraceae</taxon>
        <taxon>Helicobacter</taxon>
    </lineage>
</organism>
<evidence type="ECO:0000256" key="2">
    <source>
        <dbReference type="ARBA" id="ARBA00008486"/>
    </source>
</evidence>
<evidence type="ECO:0000256" key="7">
    <source>
        <dbReference type="ARBA" id="ARBA00023157"/>
    </source>
</evidence>
<dbReference type="AlphaFoldDB" id="A0A1Q2LKH8"/>
<gene>
    <name evidence="10" type="ORF">XJ32_11180</name>
</gene>
<evidence type="ECO:0000256" key="5">
    <source>
        <dbReference type="ARBA" id="ARBA00022801"/>
    </source>
</evidence>
<sequence>MLFTLKTLLLSSAILTQDDMALQARVNTLLSQNRVQTLHDEKRDKAAKLVSQSSYASVIEHNEDLGLELLREACNLEYGRACWYYAYETLEEADISHAQAVLQKSCFSPSANKYNGESCTYLGIMVSNNKADIVESEQELYNRACNLGDGWGCYRLARDFVIDEDIEKAKEIEEKALSILLQDCSKSEATSCYFAGSMYAEKGSEDDIVKAHEFYKKGCNLGDGVSCYELQMNKHE</sequence>
<reference evidence="10 11" key="1">
    <citation type="submission" date="2017-02" db="EMBL/GenBank/DDBJ databases">
        <title>Whole genome sequencing of Helicobacter bilis strain AAQJH.</title>
        <authorList>
            <person name="Conlan S."/>
            <person name="Thomas P.J."/>
            <person name="Mullikin J."/>
            <person name="Palmore T.N."/>
            <person name="Frank K.M."/>
            <person name="Segre J.A."/>
        </authorList>
    </citation>
    <scope>NUCLEOTIDE SEQUENCE [LARGE SCALE GENOMIC DNA]</scope>
    <source>
        <strain evidence="10 11">AAQJH</strain>
    </source>
</reference>
<evidence type="ECO:0000256" key="8">
    <source>
        <dbReference type="ARBA" id="ARBA00023251"/>
    </source>
</evidence>
<dbReference type="PANTHER" id="PTHR13891:SF1">
    <property type="entry name" value="CYTOCHROME C OXIDASE ASSEMBLY FACTOR 7"/>
    <property type="match status" value="1"/>
</dbReference>
<comment type="catalytic activity">
    <reaction evidence="1 9">
        <text>a beta-lactam + H2O = a substituted beta-amino acid</text>
        <dbReference type="Rhea" id="RHEA:20401"/>
        <dbReference type="ChEBI" id="CHEBI:15377"/>
        <dbReference type="ChEBI" id="CHEBI:35627"/>
        <dbReference type="ChEBI" id="CHEBI:140347"/>
        <dbReference type="EC" id="3.5.2.6"/>
    </reaction>
</comment>
<proteinExistence type="inferred from homology"/>
<dbReference type="Proteomes" id="UP000188298">
    <property type="component" value="Chromosome"/>
</dbReference>
<dbReference type="EMBL" id="CP019645">
    <property type="protein sequence ID" value="AQQ60542.1"/>
    <property type="molecule type" value="Genomic_DNA"/>
</dbReference>
<dbReference type="SMART" id="SM00671">
    <property type="entry name" value="SEL1"/>
    <property type="match status" value="1"/>
</dbReference>
<dbReference type="KEGG" id="hbl:XJ32_11180"/>
<dbReference type="SUPFAM" id="SSF81901">
    <property type="entry name" value="HCP-like"/>
    <property type="match status" value="1"/>
</dbReference>
<keyword evidence="7" id="KW-1015">Disulfide bond</keyword>
<evidence type="ECO:0000313" key="10">
    <source>
        <dbReference type="EMBL" id="AQQ60542.1"/>
    </source>
</evidence>
<keyword evidence="4" id="KW-0677">Repeat</keyword>
<dbReference type="InterPro" id="IPR040239">
    <property type="entry name" value="HcpB-like"/>
</dbReference>
<comment type="similarity">
    <text evidence="2 9">Belongs to the hcp beta-lactamase family.</text>
</comment>
<keyword evidence="5 9" id="KW-0378">Hydrolase</keyword>
<evidence type="ECO:0000256" key="6">
    <source>
        <dbReference type="ARBA" id="ARBA00022803"/>
    </source>
</evidence>
<dbReference type="GO" id="GO:0008800">
    <property type="term" value="F:beta-lactamase activity"/>
    <property type="evidence" value="ECO:0007669"/>
    <property type="project" value="UniProtKB-UniRule"/>
</dbReference>
<dbReference type="InterPro" id="IPR006597">
    <property type="entry name" value="Sel1-like"/>
</dbReference>
<dbReference type="GO" id="GO:0046677">
    <property type="term" value="P:response to antibiotic"/>
    <property type="evidence" value="ECO:0007669"/>
    <property type="project" value="UniProtKB-KW"/>
</dbReference>
<keyword evidence="8" id="KW-0046">Antibiotic resistance</keyword>
<dbReference type="GO" id="GO:0005576">
    <property type="term" value="C:extracellular region"/>
    <property type="evidence" value="ECO:0007669"/>
    <property type="project" value="UniProtKB-SubCell"/>
</dbReference>
<accession>A0A1Q2LKH8</accession>
<dbReference type="RefSeq" id="WP_077389836.1">
    <property type="nucleotide sequence ID" value="NZ_CP019645.1"/>
</dbReference>
<evidence type="ECO:0000256" key="1">
    <source>
        <dbReference type="ARBA" id="ARBA00001526"/>
    </source>
</evidence>
<evidence type="ECO:0000256" key="9">
    <source>
        <dbReference type="RuleBase" id="RU366075"/>
    </source>
</evidence>
<evidence type="ECO:0000256" key="4">
    <source>
        <dbReference type="ARBA" id="ARBA00022737"/>
    </source>
</evidence>